<evidence type="ECO:0000313" key="8">
    <source>
        <dbReference type="EMBL" id="TIC82156.1"/>
    </source>
</evidence>
<feature type="transmembrane region" description="Helical" evidence="6">
    <location>
        <begin position="258"/>
        <end position="278"/>
    </location>
</feature>
<feature type="transmembrane region" description="Helical" evidence="6">
    <location>
        <begin position="418"/>
        <end position="440"/>
    </location>
</feature>
<comment type="subcellular location">
    <subcellularLocation>
        <location evidence="1">Cell membrane</location>
        <topology evidence="1">Multi-pass membrane protein</topology>
    </subcellularLocation>
</comment>
<dbReference type="OrthoDB" id="5292592at2"/>
<dbReference type="PANTHER" id="PTHR30287:SF1">
    <property type="entry name" value="INNER MEMBRANE PROTEIN"/>
    <property type="match status" value="1"/>
</dbReference>
<dbReference type="Pfam" id="PF02687">
    <property type="entry name" value="FtsX"/>
    <property type="match status" value="2"/>
</dbReference>
<protein>
    <submittedName>
        <fullName evidence="8">FtsX-like permease family protein</fullName>
    </submittedName>
</protein>
<dbReference type="GO" id="GO:0005886">
    <property type="term" value="C:plasma membrane"/>
    <property type="evidence" value="ECO:0007669"/>
    <property type="project" value="UniProtKB-SubCell"/>
</dbReference>
<feature type="domain" description="ABC3 transporter permease C-terminal" evidence="7">
    <location>
        <begin position="708"/>
        <end position="821"/>
    </location>
</feature>
<keyword evidence="5 6" id="KW-0472">Membrane</keyword>
<name>A0A4T0UU21_9NEIS</name>
<dbReference type="EMBL" id="STGJ01000010">
    <property type="protein sequence ID" value="TIC82156.1"/>
    <property type="molecule type" value="Genomic_DNA"/>
</dbReference>
<organism evidence="8 9">
    <name type="scientific">Crenobacter intestini</name>
    <dbReference type="NCBI Taxonomy" id="2563443"/>
    <lineage>
        <taxon>Bacteria</taxon>
        <taxon>Pseudomonadati</taxon>
        <taxon>Pseudomonadota</taxon>
        <taxon>Betaproteobacteria</taxon>
        <taxon>Neisseriales</taxon>
        <taxon>Neisseriaceae</taxon>
        <taxon>Crenobacter</taxon>
    </lineage>
</organism>
<evidence type="ECO:0000256" key="1">
    <source>
        <dbReference type="ARBA" id="ARBA00004651"/>
    </source>
</evidence>
<evidence type="ECO:0000256" key="5">
    <source>
        <dbReference type="ARBA" id="ARBA00023136"/>
    </source>
</evidence>
<evidence type="ECO:0000256" key="6">
    <source>
        <dbReference type="SAM" id="Phobius"/>
    </source>
</evidence>
<feature type="transmembrane region" description="Helical" evidence="6">
    <location>
        <begin position="299"/>
        <end position="328"/>
    </location>
</feature>
<feature type="transmembrane region" description="Helical" evidence="6">
    <location>
        <begin position="792"/>
        <end position="813"/>
    </location>
</feature>
<feature type="transmembrane region" description="Helical" evidence="6">
    <location>
        <begin position="748"/>
        <end position="772"/>
    </location>
</feature>
<proteinExistence type="predicted"/>
<dbReference type="InterPro" id="IPR038766">
    <property type="entry name" value="Membrane_comp_ABC_pdt"/>
</dbReference>
<sequence>MNRFPKAALAWRLLLREARAGELTVLALSLALAVAAISAVSMFASRFERALSEQAAQLLAADLSVSSGAPAPAAWQAEAARLGLTLAHTTTFPSMAGTDAGVTLANIKAVDAAYPLRGELTIADAAGRERVLARGPAPGEAWVDARLAERLGLKAGDKVSVGRLRLTVGNLLIREPDAIADMYGFVPRLMMAEADLAAAGLIGPGSRVRYRLLVAGDSARVAEFGAWVKPRLPNGARLENVEEARPEVRVALERARRFLGMTALLTVALSVAAVVLAVRRYLARHWRTVALLRAQGQSSGAIGALFGWQLAWLGVAAGVVGVLAGFAVQSALAAAVAPLLSLPLPAPSAAGVLVGFAAALVLTLGVAWPPILALRQVPALAVLRAELPPPRAGVAWPLLSLAALLLLAALQLGDALIALWLLPALAGFLALAALMAWGLLKLMRAPRAGSRPGWRYGVASLARRPTLALAQIVALSVGLFALLLMTVVRADLVGAWQASVPADAPNKFVINLQADQQAAFDAAFARARLVPPPTYPMVRARLVAIGGVPLDPARYEDARARRLAEREFNLSWSAGLPAANTVSAGRWWGTPATPQFSVEEDIAATLGIRMGDTLAFESGGERFEAKVTSLRKVAWDSFRANFFVLAPPAWLEHLPASRIASFYLPPARERFVGELVHALPNLTVIDVGNVIAEVRAIVERLAHAIELMFVLALAAGVLVMWAVFAATRQEREVDMALMRALGASRAQLTAMLAGELAFVGALAGLIAGAGAWAAGAVVSVKVLALAHWPALWLVPGGVLAGLLLVFAAGWPLLRKVARVPPLAVLRNEQG</sequence>
<accession>A0A4T0UU21</accession>
<evidence type="ECO:0000313" key="9">
    <source>
        <dbReference type="Proteomes" id="UP000308891"/>
    </source>
</evidence>
<feature type="transmembrane region" description="Helical" evidence="6">
    <location>
        <begin position="461"/>
        <end position="485"/>
    </location>
</feature>
<evidence type="ECO:0000259" key="7">
    <source>
        <dbReference type="Pfam" id="PF02687"/>
    </source>
</evidence>
<reference evidence="8 9" key="1">
    <citation type="submission" date="2019-04" db="EMBL/GenBank/DDBJ databases">
        <title>Crenobacter sp. nov.</title>
        <authorList>
            <person name="Shi S."/>
        </authorList>
    </citation>
    <scope>NUCLEOTIDE SEQUENCE [LARGE SCALE GENOMIC DNA]</scope>
    <source>
        <strain evidence="8 9">GY 70310</strain>
    </source>
</reference>
<dbReference type="Proteomes" id="UP000308891">
    <property type="component" value="Unassembled WGS sequence"/>
</dbReference>
<dbReference type="InterPro" id="IPR003838">
    <property type="entry name" value="ABC3_permease_C"/>
</dbReference>
<keyword evidence="9" id="KW-1185">Reference proteome</keyword>
<keyword evidence="4 6" id="KW-1133">Transmembrane helix</keyword>
<feature type="transmembrane region" description="Helical" evidence="6">
    <location>
        <begin position="348"/>
        <end position="373"/>
    </location>
</feature>
<evidence type="ECO:0000256" key="3">
    <source>
        <dbReference type="ARBA" id="ARBA00022692"/>
    </source>
</evidence>
<dbReference type="AlphaFoldDB" id="A0A4T0UU21"/>
<evidence type="ECO:0000256" key="2">
    <source>
        <dbReference type="ARBA" id="ARBA00022475"/>
    </source>
</evidence>
<comment type="caution">
    <text evidence="8">The sequence shown here is derived from an EMBL/GenBank/DDBJ whole genome shotgun (WGS) entry which is preliminary data.</text>
</comment>
<feature type="transmembrane region" description="Helical" evidence="6">
    <location>
        <begin position="707"/>
        <end position="727"/>
    </location>
</feature>
<gene>
    <name evidence="8" type="ORF">E5K04_10420</name>
</gene>
<evidence type="ECO:0000256" key="4">
    <source>
        <dbReference type="ARBA" id="ARBA00022989"/>
    </source>
</evidence>
<dbReference type="RefSeq" id="WP_136553738.1">
    <property type="nucleotide sequence ID" value="NZ_STGJ01000010.1"/>
</dbReference>
<keyword evidence="2" id="KW-1003">Cell membrane</keyword>
<dbReference type="PANTHER" id="PTHR30287">
    <property type="entry name" value="MEMBRANE COMPONENT OF PREDICTED ABC SUPERFAMILY METABOLITE UPTAKE TRANSPORTER"/>
    <property type="match status" value="1"/>
</dbReference>
<keyword evidence="3 6" id="KW-0812">Transmembrane</keyword>
<feature type="transmembrane region" description="Helical" evidence="6">
    <location>
        <begin position="394"/>
        <end position="412"/>
    </location>
</feature>
<feature type="domain" description="ABC3 transporter permease C-terminal" evidence="7">
    <location>
        <begin position="262"/>
        <end position="377"/>
    </location>
</feature>